<accession>A0A0A0J4R1</accession>
<feature type="transmembrane region" description="Helical" evidence="1">
    <location>
        <begin position="76"/>
        <end position="94"/>
    </location>
</feature>
<gene>
    <name evidence="2" type="ORF">N802_18395</name>
</gene>
<sequence length="103" mass="10514">MTLGAAEAVNLAVSVVVLLGVLALMAWVLIRTRGRTRTWGVVGLGAFALLGAMSLTRQARGDESFDGLSVALLQNVLGTVIAIAGALILGRAVATAAREEGGR</sequence>
<keyword evidence="1" id="KW-0472">Membrane</keyword>
<dbReference type="STRING" id="1385520.N802_18395"/>
<proteinExistence type="predicted"/>
<comment type="caution">
    <text evidence="2">The sequence shown here is derived from an EMBL/GenBank/DDBJ whole genome shotgun (WGS) entry which is preliminary data.</text>
</comment>
<evidence type="ECO:0000313" key="2">
    <source>
        <dbReference type="EMBL" id="KGN32335.1"/>
    </source>
</evidence>
<dbReference type="AlphaFoldDB" id="A0A0A0J4R1"/>
<dbReference type="EMBL" id="AVPJ01000007">
    <property type="protein sequence ID" value="KGN32335.1"/>
    <property type="molecule type" value="Genomic_DNA"/>
</dbReference>
<name>A0A0A0J4R1_9MICO</name>
<dbReference type="Proteomes" id="UP000030002">
    <property type="component" value="Unassembled WGS sequence"/>
</dbReference>
<organism evidence="2 3">
    <name type="scientific">Knoellia sinensis KCTC 19936</name>
    <dbReference type="NCBI Taxonomy" id="1385520"/>
    <lineage>
        <taxon>Bacteria</taxon>
        <taxon>Bacillati</taxon>
        <taxon>Actinomycetota</taxon>
        <taxon>Actinomycetes</taxon>
        <taxon>Micrococcales</taxon>
        <taxon>Intrasporangiaceae</taxon>
        <taxon>Knoellia</taxon>
    </lineage>
</organism>
<protein>
    <submittedName>
        <fullName evidence="2">Uncharacterized protein</fullName>
    </submittedName>
</protein>
<keyword evidence="3" id="KW-1185">Reference proteome</keyword>
<dbReference type="RefSeq" id="WP_035916063.1">
    <property type="nucleotide sequence ID" value="NZ_AVPJ01000007.1"/>
</dbReference>
<evidence type="ECO:0000256" key="1">
    <source>
        <dbReference type="SAM" id="Phobius"/>
    </source>
</evidence>
<feature type="transmembrane region" description="Helical" evidence="1">
    <location>
        <begin position="12"/>
        <end position="30"/>
    </location>
</feature>
<keyword evidence="1" id="KW-0812">Transmembrane</keyword>
<feature type="transmembrane region" description="Helical" evidence="1">
    <location>
        <begin position="37"/>
        <end position="56"/>
    </location>
</feature>
<reference evidence="2 3" key="1">
    <citation type="submission" date="2013-08" db="EMBL/GenBank/DDBJ databases">
        <title>The genome sequence of Knoellia sinensis.</title>
        <authorList>
            <person name="Zhu W."/>
            <person name="Wang G."/>
        </authorList>
    </citation>
    <scope>NUCLEOTIDE SEQUENCE [LARGE SCALE GENOMIC DNA]</scope>
    <source>
        <strain evidence="2 3">KCTC 19936</strain>
    </source>
</reference>
<evidence type="ECO:0000313" key="3">
    <source>
        <dbReference type="Proteomes" id="UP000030002"/>
    </source>
</evidence>
<keyword evidence="1" id="KW-1133">Transmembrane helix</keyword>